<dbReference type="Proteomes" id="UP000267019">
    <property type="component" value="Unassembled WGS sequence"/>
</dbReference>
<sequence>MNAEKPTETELVRARARAVVEVLRASEVGQRFRAAAARCARHPRLAPLVRAWHLARSRGDTAAVERLEAEISAYPVGAEYLVLWEELAARRDLVLSVLEGALNRALGEAGSDGV</sequence>
<evidence type="ECO:0000313" key="1">
    <source>
        <dbReference type="EMBL" id="RKQ88392.1"/>
    </source>
</evidence>
<dbReference type="AlphaFoldDB" id="A0A660L6E3"/>
<keyword evidence="2" id="KW-1185">Reference proteome</keyword>
<accession>A0A660L6E3</accession>
<comment type="caution">
    <text evidence="1">The sequence shown here is derived from an EMBL/GenBank/DDBJ whole genome shotgun (WGS) entry which is preliminary data.</text>
</comment>
<dbReference type="EMBL" id="RBIJ01000001">
    <property type="protein sequence ID" value="RKQ88392.1"/>
    <property type="molecule type" value="Genomic_DNA"/>
</dbReference>
<proteinExistence type="predicted"/>
<organism evidence="1 2">
    <name type="scientific">Brockia lithotrophica</name>
    <dbReference type="NCBI Taxonomy" id="933949"/>
    <lineage>
        <taxon>Bacteria</taxon>
        <taxon>Bacillati</taxon>
        <taxon>Bacillota</taxon>
        <taxon>Bacilli</taxon>
        <taxon>Bacillales</taxon>
        <taxon>Bacillales Family X. Incertae Sedis</taxon>
        <taxon>Brockia</taxon>
    </lineage>
</organism>
<evidence type="ECO:0000313" key="2">
    <source>
        <dbReference type="Proteomes" id="UP000267019"/>
    </source>
</evidence>
<name>A0A660L6E3_9BACL</name>
<reference evidence="1 2" key="1">
    <citation type="submission" date="2018-10" db="EMBL/GenBank/DDBJ databases">
        <title>Genomic Encyclopedia of Type Strains, Phase IV (KMG-IV): sequencing the most valuable type-strain genomes for metagenomic binning, comparative biology and taxonomic classification.</title>
        <authorList>
            <person name="Goeker M."/>
        </authorList>
    </citation>
    <scope>NUCLEOTIDE SEQUENCE [LARGE SCALE GENOMIC DNA]</scope>
    <source>
        <strain evidence="1 2">DSM 22653</strain>
    </source>
</reference>
<dbReference type="RefSeq" id="WP_121443339.1">
    <property type="nucleotide sequence ID" value="NZ_RBIJ01000001.1"/>
</dbReference>
<gene>
    <name evidence="1" type="ORF">C7438_0025</name>
</gene>
<protein>
    <submittedName>
        <fullName evidence="1">Uncharacterized protein</fullName>
    </submittedName>
</protein>